<feature type="domain" description="Alpha/beta hydrolase fold-3" evidence="2">
    <location>
        <begin position="100"/>
        <end position="295"/>
    </location>
</feature>
<sequence>MKAGVATGAAVALGAGATAIARRRGFNLRGWALYNFAKLVAPNLSDPRVLRKTIQKDRETGPARPPKKMLKKIDFSEGMEHGLLVFRATRKGGATSALKLLYLHGGAYVLDFQEIQWNLVAGLLERVDAEVIAPIYPLGPEASWRETTGAVRAQYLAAVEQYGADNIIVMGDSAGGGLALLLAQAMRDEGLPQPKALVLFSPALDVAGLGEDQPALEKRDPALSLRLLHEIGPMWLKGLPADDPRVSPLFASQENLPPTIIFSGDREILHSDALRLKQKNPAVEHRAYPEMMHVFPVSPLREAKQALAEAAAFIERHRK</sequence>
<dbReference type="Pfam" id="PF07859">
    <property type="entry name" value="Abhydrolase_3"/>
    <property type="match status" value="1"/>
</dbReference>
<dbReference type="PANTHER" id="PTHR48081:SF8">
    <property type="entry name" value="ALPHA_BETA HYDROLASE FOLD-3 DOMAIN-CONTAINING PROTEIN-RELATED"/>
    <property type="match status" value="1"/>
</dbReference>
<organism evidence="3 4">
    <name type="scientific">Sphingomonas kaistensis</name>
    <dbReference type="NCBI Taxonomy" id="298708"/>
    <lineage>
        <taxon>Bacteria</taxon>
        <taxon>Pseudomonadati</taxon>
        <taxon>Pseudomonadota</taxon>
        <taxon>Alphaproteobacteria</taxon>
        <taxon>Sphingomonadales</taxon>
        <taxon>Sphingomonadaceae</taxon>
        <taxon>Sphingomonas</taxon>
    </lineage>
</organism>
<dbReference type="InterPro" id="IPR050300">
    <property type="entry name" value="GDXG_lipolytic_enzyme"/>
</dbReference>
<dbReference type="Proteomes" id="UP001382935">
    <property type="component" value="Chromosome"/>
</dbReference>
<gene>
    <name evidence="3" type="ORF">V6R86_01535</name>
</gene>
<evidence type="ECO:0000256" key="1">
    <source>
        <dbReference type="ARBA" id="ARBA00022801"/>
    </source>
</evidence>
<keyword evidence="4" id="KW-1185">Reference proteome</keyword>
<evidence type="ECO:0000313" key="3">
    <source>
        <dbReference type="EMBL" id="WWM69412.1"/>
    </source>
</evidence>
<accession>A0ABZ2FZU3</accession>
<dbReference type="EMBL" id="CP145607">
    <property type="protein sequence ID" value="WWM69412.1"/>
    <property type="molecule type" value="Genomic_DNA"/>
</dbReference>
<evidence type="ECO:0000259" key="2">
    <source>
        <dbReference type="Pfam" id="PF07859"/>
    </source>
</evidence>
<dbReference type="InterPro" id="IPR029058">
    <property type="entry name" value="AB_hydrolase_fold"/>
</dbReference>
<dbReference type="PANTHER" id="PTHR48081">
    <property type="entry name" value="AB HYDROLASE SUPERFAMILY PROTEIN C4A8.06C"/>
    <property type="match status" value="1"/>
</dbReference>
<proteinExistence type="predicted"/>
<evidence type="ECO:0000313" key="4">
    <source>
        <dbReference type="Proteomes" id="UP001382935"/>
    </source>
</evidence>
<reference evidence="3 4" key="1">
    <citation type="submission" date="2024-02" db="EMBL/GenBank/DDBJ databases">
        <title>Full genome sequence of Sphingomonas kaistensis.</title>
        <authorList>
            <person name="Poletto B.L."/>
            <person name="Silva G."/>
            <person name="Galante D."/>
            <person name="Campos K.R."/>
            <person name="Santos M.B.N."/>
            <person name="Sacchi C.T."/>
        </authorList>
    </citation>
    <scope>NUCLEOTIDE SEQUENCE [LARGE SCALE GENOMIC DNA]</scope>
    <source>
        <strain evidence="3 4">MA4R</strain>
    </source>
</reference>
<dbReference type="InterPro" id="IPR013094">
    <property type="entry name" value="AB_hydrolase_3"/>
</dbReference>
<keyword evidence="1 3" id="KW-0378">Hydrolase</keyword>
<name>A0ABZ2FZU3_9SPHN</name>
<dbReference type="GO" id="GO:0016787">
    <property type="term" value="F:hydrolase activity"/>
    <property type="evidence" value="ECO:0007669"/>
    <property type="project" value="UniProtKB-KW"/>
</dbReference>
<dbReference type="RefSeq" id="WP_338501431.1">
    <property type="nucleotide sequence ID" value="NZ_CP145607.1"/>
</dbReference>
<protein>
    <submittedName>
        <fullName evidence="3">Alpha/beta hydrolase fold domain-containing protein</fullName>
    </submittedName>
</protein>
<dbReference type="SUPFAM" id="SSF53474">
    <property type="entry name" value="alpha/beta-Hydrolases"/>
    <property type="match status" value="1"/>
</dbReference>
<dbReference type="Gene3D" id="3.40.50.1820">
    <property type="entry name" value="alpha/beta hydrolase"/>
    <property type="match status" value="1"/>
</dbReference>